<dbReference type="AlphaFoldDB" id="A0A5J5BHH3"/>
<keyword evidence="2" id="KW-0812">Transmembrane</keyword>
<evidence type="ECO:0000313" key="5">
    <source>
        <dbReference type="EMBL" id="KAA8542114.1"/>
    </source>
</evidence>
<dbReference type="InterPro" id="IPR006514">
    <property type="entry name" value="IRX15/GXM/AGM"/>
</dbReference>
<dbReference type="Proteomes" id="UP000325577">
    <property type="component" value="Linkage Group LG12"/>
</dbReference>
<proteinExistence type="predicted"/>
<evidence type="ECO:0000256" key="2">
    <source>
        <dbReference type="ARBA" id="ARBA00022692"/>
    </source>
</evidence>
<evidence type="ECO:0000256" key="4">
    <source>
        <dbReference type="ARBA" id="ARBA00023136"/>
    </source>
</evidence>
<evidence type="ECO:0000256" key="1">
    <source>
        <dbReference type="ARBA" id="ARBA00004194"/>
    </source>
</evidence>
<dbReference type="NCBIfam" id="TIGR01627">
    <property type="entry name" value="A_thal_3515"/>
    <property type="match status" value="1"/>
</dbReference>
<dbReference type="GO" id="GO:0045492">
    <property type="term" value="P:xylan biosynthetic process"/>
    <property type="evidence" value="ECO:0007669"/>
    <property type="project" value="InterPro"/>
</dbReference>
<dbReference type="GO" id="GO:0000139">
    <property type="term" value="C:Golgi membrane"/>
    <property type="evidence" value="ECO:0007669"/>
    <property type="project" value="UniProtKB-SubCell"/>
</dbReference>
<dbReference type="OrthoDB" id="1900138at2759"/>
<accession>A0A5J5BHH3</accession>
<keyword evidence="4" id="KW-0472">Membrane</keyword>
<reference evidence="5 6" key="1">
    <citation type="submission" date="2019-09" db="EMBL/GenBank/DDBJ databases">
        <title>A chromosome-level genome assembly of the Chinese tupelo Nyssa sinensis.</title>
        <authorList>
            <person name="Yang X."/>
            <person name="Kang M."/>
            <person name="Yang Y."/>
            <person name="Xiong H."/>
            <person name="Wang M."/>
            <person name="Zhang Z."/>
            <person name="Wang Z."/>
            <person name="Wu H."/>
            <person name="Ma T."/>
            <person name="Liu J."/>
            <person name="Xi Z."/>
        </authorList>
    </citation>
    <scope>NUCLEOTIDE SEQUENCE [LARGE SCALE GENOMIC DNA]</scope>
    <source>
        <strain evidence="5">J267</strain>
        <tissue evidence="5">Leaf</tissue>
    </source>
</reference>
<gene>
    <name evidence="5" type="ORF">F0562_023267</name>
</gene>
<keyword evidence="3" id="KW-1133">Transmembrane helix</keyword>
<dbReference type="EMBL" id="CM018035">
    <property type="protein sequence ID" value="KAA8542114.1"/>
    <property type="molecule type" value="Genomic_DNA"/>
</dbReference>
<keyword evidence="6" id="KW-1185">Reference proteome</keyword>
<organism evidence="5 6">
    <name type="scientific">Nyssa sinensis</name>
    <dbReference type="NCBI Taxonomy" id="561372"/>
    <lineage>
        <taxon>Eukaryota</taxon>
        <taxon>Viridiplantae</taxon>
        <taxon>Streptophyta</taxon>
        <taxon>Embryophyta</taxon>
        <taxon>Tracheophyta</taxon>
        <taxon>Spermatophyta</taxon>
        <taxon>Magnoliopsida</taxon>
        <taxon>eudicotyledons</taxon>
        <taxon>Gunneridae</taxon>
        <taxon>Pentapetalae</taxon>
        <taxon>asterids</taxon>
        <taxon>Cornales</taxon>
        <taxon>Nyssaceae</taxon>
        <taxon>Nyssa</taxon>
    </lineage>
</organism>
<evidence type="ECO:0000313" key="6">
    <source>
        <dbReference type="Proteomes" id="UP000325577"/>
    </source>
</evidence>
<protein>
    <submittedName>
        <fullName evidence="5">Uncharacterized protein</fullName>
    </submittedName>
</protein>
<name>A0A5J5BHH3_9ASTE</name>
<sequence length="176" mass="19254">MPPEISSCHHLITALIQFQPQDPPRSLASSFLREPPATSLFFGLEPQHIVLSSKNAGGTTIFLEDNPEKLNTVRTNSNNTRIYKVEYQTKAREAYKLLKHARRNTSCAPHSGVTLKKSACKLALTKLPREVYKVKWDVVVVDGPSGDTPDAPGRMAAIYTASMIARAGNATDCCGT</sequence>
<evidence type="ECO:0000256" key="3">
    <source>
        <dbReference type="ARBA" id="ARBA00022989"/>
    </source>
</evidence>
<dbReference type="PANTHER" id="PTHR31444">
    <property type="entry name" value="OS11G0490100 PROTEIN"/>
    <property type="match status" value="1"/>
</dbReference>
<dbReference type="Pfam" id="PF21729">
    <property type="entry name" value="IRX15_IRX15L_GXM"/>
    <property type="match status" value="1"/>
</dbReference>
<comment type="subcellular location">
    <subcellularLocation>
        <location evidence="1">Golgi apparatus membrane</location>
        <topology evidence="1">Single-pass membrane protein</topology>
    </subcellularLocation>
</comment>